<comment type="caution">
    <text evidence="2">The sequence shown here is derived from an EMBL/GenBank/DDBJ whole genome shotgun (WGS) entry which is preliminary data.</text>
</comment>
<name>A0A3L6N2B0_FUSOX</name>
<dbReference type="EMBL" id="MRCU01000010">
    <property type="protein sequence ID" value="RKK10513.1"/>
    <property type="molecule type" value="Genomic_DNA"/>
</dbReference>
<feature type="chain" id="PRO_5018052870" description="Secreted in xylem 8" evidence="1">
    <location>
        <begin position="19"/>
        <end position="76"/>
    </location>
</feature>
<evidence type="ECO:0000313" key="2">
    <source>
        <dbReference type="EMBL" id="RKK10513.1"/>
    </source>
</evidence>
<dbReference type="Proteomes" id="UP000270866">
    <property type="component" value="Unassembled WGS sequence"/>
</dbReference>
<dbReference type="AlphaFoldDB" id="A0A3L6N2B0"/>
<reference evidence="2 3" key="1">
    <citation type="journal article" date="2018" name="Sci. Rep.">
        <title>Characterisation of pathogen-specific regions and novel effector candidates in Fusarium oxysporum f. sp. cepae.</title>
        <authorList>
            <person name="Armitage A.D."/>
            <person name="Taylor A."/>
            <person name="Sobczyk M.K."/>
            <person name="Baxter L."/>
            <person name="Greenfield B.P."/>
            <person name="Bates H.J."/>
            <person name="Wilson F."/>
            <person name="Jackson A.C."/>
            <person name="Ott S."/>
            <person name="Harrison R.J."/>
            <person name="Clarkson J.P."/>
        </authorList>
    </citation>
    <scope>NUCLEOTIDE SEQUENCE [LARGE SCALE GENOMIC DNA]</scope>
    <source>
        <strain evidence="2 3">FoC_Fus2</strain>
    </source>
</reference>
<accession>A0A3L6N2B0</accession>
<proteinExistence type="predicted"/>
<dbReference type="PROSITE" id="PS51257">
    <property type="entry name" value="PROKAR_LIPOPROTEIN"/>
    <property type="match status" value="1"/>
</dbReference>
<protein>
    <recommendedName>
        <fullName evidence="4">Secreted in xylem 8</fullName>
    </recommendedName>
</protein>
<organism evidence="2 3">
    <name type="scientific">Fusarium oxysporum f. sp. cepae</name>
    <dbReference type="NCBI Taxonomy" id="396571"/>
    <lineage>
        <taxon>Eukaryota</taxon>
        <taxon>Fungi</taxon>
        <taxon>Dikarya</taxon>
        <taxon>Ascomycota</taxon>
        <taxon>Pezizomycotina</taxon>
        <taxon>Sordariomycetes</taxon>
        <taxon>Hypocreomycetidae</taxon>
        <taxon>Hypocreales</taxon>
        <taxon>Nectriaceae</taxon>
        <taxon>Fusarium</taxon>
        <taxon>Fusarium oxysporum species complex</taxon>
    </lineage>
</organism>
<evidence type="ECO:0000313" key="3">
    <source>
        <dbReference type="Proteomes" id="UP000270866"/>
    </source>
</evidence>
<gene>
    <name evidence="2" type="ORF">BFJ65_g14510</name>
</gene>
<feature type="signal peptide" evidence="1">
    <location>
        <begin position="1"/>
        <end position="18"/>
    </location>
</feature>
<evidence type="ECO:0008006" key="4">
    <source>
        <dbReference type="Google" id="ProtNLM"/>
    </source>
</evidence>
<keyword evidence="1" id="KW-0732">Signal</keyword>
<sequence length="76" mass="7856">MKTIGLAITLSFVSCVSAQTCAIAPDPQRNADAFGAVRHSGNIDTAFGDDVVFARPSGGKAAGVLRLSNGDSYRKI</sequence>
<evidence type="ECO:0000256" key="1">
    <source>
        <dbReference type="SAM" id="SignalP"/>
    </source>
</evidence>